<dbReference type="PANTHER" id="PTHR14195">
    <property type="entry name" value="G PATCH DOMAIN CONTAINING PROTEIN 2"/>
    <property type="match status" value="1"/>
</dbReference>
<dbReference type="Gene3D" id="3.30.160.20">
    <property type="match status" value="2"/>
</dbReference>
<dbReference type="InterPro" id="IPR001374">
    <property type="entry name" value="R3H_dom"/>
</dbReference>
<dbReference type="GO" id="GO:0003677">
    <property type="term" value="F:DNA binding"/>
    <property type="evidence" value="ECO:0007669"/>
    <property type="project" value="UniProtKB-ARBA"/>
</dbReference>
<dbReference type="Pfam" id="PF01585">
    <property type="entry name" value="G-patch"/>
    <property type="match status" value="1"/>
</dbReference>
<reference evidence="13" key="1">
    <citation type="submission" date="2025-08" db="UniProtKB">
        <authorList>
            <consortium name="Ensembl"/>
        </authorList>
    </citation>
    <scope>IDENTIFICATION</scope>
</reference>
<dbReference type="GO" id="GO:0005524">
    <property type="term" value="F:ATP binding"/>
    <property type="evidence" value="ECO:0007669"/>
    <property type="project" value="UniProtKB-KW"/>
</dbReference>
<dbReference type="Pfam" id="PF26535">
    <property type="entry name" value="DSRM_CARF"/>
    <property type="match status" value="1"/>
</dbReference>
<dbReference type="InterPro" id="IPR058828">
    <property type="entry name" value="DSRM_CARF/NKRF"/>
</dbReference>
<dbReference type="AlphaFoldDB" id="A0A3B3SVT6"/>
<dbReference type="InterPro" id="IPR014720">
    <property type="entry name" value="dsRBD_dom"/>
</dbReference>
<proteinExistence type="predicted"/>
<dbReference type="GO" id="GO:0016787">
    <property type="term" value="F:hydrolase activity"/>
    <property type="evidence" value="ECO:0007669"/>
    <property type="project" value="UniProtKB-KW"/>
</dbReference>
<keyword evidence="2" id="KW-0547">Nucleotide-binding</keyword>
<dbReference type="Proteomes" id="UP000261540">
    <property type="component" value="Unplaced"/>
</dbReference>
<feature type="region of interest" description="Disordered" evidence="9">
    <location>
        <begin position="438"/>
        <end position="470"/>
    </location>
</feature>
<dbReference type="GO" id="GO:0005634">
    <property type="term" value="C:nucleus"/>
    <property type="evidence" value="ECO:0007669"/>
    <property type="project" value="UniProtKB-SubCell"/>
</dbReference>
<evidence type="ECO:0000256" key="8">
    <source>
        <dbReference type="PROSITE-ProRule" id="PRU00266"/>
    </source>
</evidence>
<keyword evidence="4" id="KW-0347">Helicase</keyword>
<organism evidence="13 14">
    <name type="scientific">Paramormyrops kingsleyae</name>
    <dbReference type="NCBI Taxonomy" id="1676925"/>
    <lineage>
        <taxon>Eukaryota</taxon>
        <taxon>Metazoa</taxon>
        <taxon>Chordata</taxon>
        <taxon>Craniata</taxon>
        <taxon>Vertebrata</taxon>
        <taxon>Euteleostomi</taxon>
        <taxon>Actinopterygii</taxon>
        <taxon>Neopterygii</taxon>
        <taxon>Teleostei</taxon>
        <taxon>Osteoglossocephala</taxon>
        <taxon>Osteoglossomorpha</taxon>
        <taxon>Osteoglossiformes</taxon>
        <taxon>Mormyridae</taxon>
        <taxon>Paramormyrops</taxon>
    </lineage>
</organism>
<dbReference type="Ensembl" id="ENSPKIT00000015707.1">
    <property type="protein sequence ID" value="ENSPKIP00000034784.1"/>
    <property type="gene ID" value="ENSPKIG00000013989.1"/>
</dbReference>
<evidence type="ECO:0000256" key="6">
    <source>
        <dbReference type="ARBA" id="ARBA00022884"/>
    </source>
</evidence>
<dbReference type="InterPro" id="IPR051189">
    <property type="entry name" value="Splicing_assoc_domain"/>
</dbReference>
<dbReference type="Pfam" id="PF00035">
    <property type="entry name" value="dsrm"/>
    <property type="match status" value="1"/>
</dbReference>
<name>A0A3B3SVT6_9TELE</name>
<dbReference type="FunFam" id="3.30.1370.50:FF:000002">
    <property type="entry name" value="Immunoglobulin mu DNA-binding protein 2"/>
    <property type="match status" value="1"/>
</dbReference>
<evidence type="ECO:0000256" key="1">
    <source>
        <dbReference type="ARBA" id="ARBA00004123"/>
    </source>
</evidence>
<dbReference type="GeneTree" id="ENSGT00940000157256"/>
<comment type="subcellular location">
    <subcellularLocation>
        <location evidence="1">Nucleus</location>
    </subcellularLocation>
</comment>
<evidence type="ECO:0000256" key="4">
    <source>
        <dbReference type="ARBA" id="ARBA00022806"/>
    </source>
</evidence>
<dbReference type="SMART" id="SM00393">
    <property type="entry name" value="R3H"/>
    <property type="match status" value="1"/>
</dbReference>
<evidence type="ECO:0000256" key="7">
    <source>
        <dbReference type="ARBA" id="ARBA00023242"/>
    </source>
</evidence>
<keyword evidence="3" id="KW-0378">Hydrolase</keyword>
<feature type="domain" description="R3H" evidence="12">
    <location>
        <begin position="639"/>
        <end position="703"/>
    </location>
</feature>
<protein>
    <submittedName>
        <fullName evidence="13">NFKB repressing factor</fullName>
    </submittedName>
</protein>
<sequence>MQHELSVKLAKCPLCLCRYGSELMQKVLEMAEGVNVGERPNFQLVAGESKKRSGSCHDGEEISTKIPRVSLRPRFEPVRFVASSGVDEKKNENKATAGTSVVAPADSAASAASASSSPQNTAAFVFDPWASSAEGDTTIHGAGEQQPEVRQHCSVGTEAPVIKQSKPASVSKGQRKSQRRGLGFTDQEAAHTAHNVHSVLPSSSEPKSISPDTLNKGQQFITRLSSAIAVTLGNPGHRSTSYYNSVLNRSLEAVNSNLEYTYVSLQDLSPGELPKDLKIPSDGYACELQCQSVCVATGYAGTKKAARKRASEMAVKLLQMPVEVRVMRRRHRYEMVACSRDDSARQLVTPLRDPADKSAPCGGDKEERGRWSNFVVVEKAQGAINILSNSADLNGMTVDYRFDDLPVDGLWRCCVCLDGEPVAQAKSRSKKTAKHAAAEEALGKLRQNKATREEQWKREQQQQQEQRKQYGSTNLHLKELVILENASNAVGVINNTAQFNKVPVDYELTQLPDQQWKCEVFLAGQFVAEAVGPRKGVKQMAAEMALGTLRQTHVVVKRRELQKDNEDTISREQIAGRSDPAAALPAIKDDNIGNQLLRKMGWTGGGLGREGEGIAEPINVKQQTKREGLGLESQKPAHELNKRDLEAIIQRYSTSERSDDLRFSAELDNAERKKIHQLCHKYGLRSKSYGQGTQRFLIVGRKIQTEQLIGQLLKGGQGGQYELVKPQA</sequence>
<dbReference type="OrthoDB" id="29523at2759"/>
<evidence type="ECO:0000259" key="10">
    <source>
        <dbReference type="PROSITE" id="PS50137"/>
    </source>
</evidence>
<dbReference type="SMART" id="SM00358">
    <property type="entry name" value="DSRM"/>
    <property type="match status" value="3"/>
</dbReference>
<dbReference type="CDD" id="cd00048">
    <property type="entry name" value="DSRM_SF"/>
    <property type="match status" value="1"/>
</dbReference>
<dbReference type="Pfam" id="PF01424">
    <property type="entry name" value="R3H"/>
    <property type="match status" value="1"/>
</dbReference>
<keyword evidence="7" id="KW-0539">Nucleus</keyword>
<feature type="domain" description="DRBM" evidence="10">
    <location>
        <begin position="417"/>
        <end position="447"/>
    </location>
</feature>
<feature type="compositionally biased region" description="Polar residues" evidence="9">
    <location>
        <begin position="200"/>
        <end position="212"/>
    </location>
</feature>
<evidence type="ECO:0000256" key="5">
    <source>
        <dbReference type="ARBA" id="ARBA00022840"/>
    </source>
</evidence>
<dbReference type="STRING" id="1676925.ENSPKIP00000034784"/>
<feature type="region of interest" description="Disordered" evidence="9">
    <location>
        <begin position="193"/>
        <end position="212"/>
    </location>
</feature>
<evidence type="ECO:0000313" key="14">
    <source>
        <dbReference type="Proteomes" id="UP000261540"/>
    </source>
</evidence>
<evidence type="ECO:0000313" key="13">
    <source>
        <dbReference type="Ensembl" id="ENSPKIP00000034784.1"/>
    </source>
</evidence>
<evidence type="ECO:0000256" key="2">
    <source>
        <dbReference type="ARBA" id="ARBA00022741"/>
    </source>
</evidence>
<accession>A0A3B3SVT6</accession>
<dbReference type="PROSITE" id="PS51061">
    <property type="entry name" value="R3H"/>
    <property type="match status" value="1"/>
</dbReference>
<keyword evidence="14" id="KW-1185">Reference proteome</keyword>
<evidence type="ECO:0000259" key="11">
    <source>
        <dbReference type="PROSITE" id="PS50174"/>
    </source>
</evidence>
<dbReference type="SUPFAM" id="SSF54768">
    <property type="entry name" value="dsRNA-binding domain-like"/>
    <property type="match status" value="2"/>
</dbReference>
<dbReference type="PROSITE" id="PS50137">
    <property type="entry name" value="DS_RBD"/>
    <property type="match status" value="1"/>
</dbReference>
<dbReference type="SMART" id="SM00443">
    <property type="entry name" value="G_patch"/>
    <property type="match status" value="1"/>
</dbReference>
<evidence type="ECO:0000256" key="9">
    <source>
        <dbReference type="SAM" id="MobiDB-lite"/>
    </source>
</evidence>
<feature type="domain" description="G-patch" evidence="11">
    <location>
        <begin position="589"/>
        <end position="634"/>
    </location>
</feature>
<feature type="compositionally biased region" description="Basic and acidic residues" evidence="9">
    <location>
        <begin position="450"/>
        <end position="468"/>
    </location>
</feature>
<dbReference type="GO" id="GO:0003723">
    <property type="term" value="F:RNA binding"/>
    <property type="evidence" value="ECO:0007669"/>
    <property type="project" value="UniProtKB-UniRule"/>
</dbReference>
<dbReference type="PROSITE" id="PS50174">
    <property type="entry name" value="G_PATCH"/>
    <property type="match status" value="1"/>
</dbReference>
<dbReference type="SUPFAM" id="SSF82708">
    <property type="entry name" value="R3H domain"/>
    <property type="match status" value="1"/>
</dbReference>
<dbReference type="InterPro" id="IPR036867">
    <property type="entry name" value="R3H_dom_sf"/>
</dbReference>
<evidence type="ECO:0000259" key="12">
    <source>
        <dbReference type="PROSITE" id="PS51061"/>
    </source>
</evidence>
<dbReference type="Gene3D" id="3.30.1370.50">
    <property type="entry name" value="R3H-like domain"/>
    <property type="match status" value="1"/>
</dbReference>
<keyword evidence="6 8" id="KW-0694">RNA-binding</keyword>
<dbReference type="GO" id="GO:0004386">
    <property type="term" value="F:helicase activity"/>
    <property type="evidence" value="ECO:0007669"/>
    <property type="project" value="UniProtKB-KW"/>
</dbReference>
<feature type="region of interest" description="Disordered" evidence="9">
    <location>
        <begin position="146"/>
        <end position="182"/>
    </location>
</feature>
<keyword evidence="5" id="KW-0067">ATP-binding</keyword>
<dbReference type="InterPro" id="IPR000467">
    <property type="entry name" value="G_patch_dom"/>
</dbReference>
<evidence type="ECO:0000256" key="3">
    <source>
        <dbReference type="ARBA" id="ARBA00022801"/>
    </source>
</evidence>
<reference evidence="13" key="2">
    <citation type="submission" date="2025-09" db="UniProtKB">
        <authorList>
            <consortium name="Ensembl"/>
        </authorList>
    </citation>
    <scope>IDENTIFICATION</scope>
</reference>